<keyword evidence="2" id="KW-0560">Oxidoreductase</keyword>
<dbReference type="InterPro" id="IPR051609">
    <property type="entry name" value="NmrA/Isoflavone_reductase-like"/>
</dbReference>
<evidence type="ECO:0000259" key="3">
    <source>
        <dbReference type="Pfam" id="PF05368"/>
    </source>
</evidence>
<gene>
    <name evidence="4" type="ORF">GCM10007100_11170</name>
</gene>
<organism evidence="4 5">
    <name type="scientific">Roseibacillus persicicus</name>
    <dbReference type="NCBI Taxonomy" id="454148"/>
    <lineage>
        <taxon>Bacteria</taxon>
        <taxon>Pseudomonadati</taxon>
        <taxon>Verrucomicrobiota</taxon>
        <taxon>Verrucomicrobiia</taxon>
        <taxon>Verrucomicrobiales</taxon>
        <taxon>Verrucomicrobiaceae</taxon>
        <taxon>Roseibacillus</taxon>
    </lineage>
</organism>
<dbReference type="Proteomes" id="UP000644507">
    <property type="component" value="Unassembled WGS sequence"/>
</dbReference>
<evidence type="ECO:0000256" key="2">
    <source>
        <dbReference type="ARBA" id="ARBA00023002"/>
    </source>
</evidence>
<protein>
    <recommendedName>
        <fullName evidence="3">NmrA-like domain-containing protein</fullName>
    </recommendedName>
</protein>
<dbReference type="InterPro" id="IPR008030">
    <property type="entry name" value="NmrA-like"/>
</dbReference>
<dbReference type="Gene3D" id="3.90.25.10">
    <property type="entry name" value="UDP-galactose 4-epimerase, domain 1"/>
    <property type="match status" value="1"/>
</dbReference>
<reference evidence="4" key="2">
    <citation type="submission" date="2020-09" db="EMBL/GenBank/DDBJ databases">
        <authorList>
            <person name="Sun Q."/>
            <person name="Kim S."/>
        </authorList>
    </citation>
    <scope>NUCLEOTIDE SEQUENCE</scope>
    <source>
        <strain evidence="4">KCTC 12988</strain>
    </source>
</reference>
<keyword evidence="1" id="KW-0521">NADP</keyword>
<dbReference type="Pfam" id="PF05368">
    <property type="entry name" value="NmrA"/>
    <property type="match status" value="1"/>
</dbReference>
<keyword evidence="5" id="KW-1185">Reference proteome</keyword>
<dbReference type="PANTHER" id="PTHR47706">
    <property type="entry name" value="NMRA-LIKE FAMILY PROTEIN"/>
    <property type="match status" value="1"/>
</dbReference>
<accession>A0A918TJ09</accession>
<name>A0A918TJ09_9BACT</name>
<dbReference type="EMBL" id="BMXI01000003">
    <property type="protein sequence ID" value="GHC47172.1"/>
    <property type="molecule type" value="Genomic_DNA"/>
</dbReference>
<dbReference type="GO" id="GO:0016491">
    <property type="term" value="F:oxidoreductase activity"/>
    <property type="evidence" value="ECO:0007669"/>
    <property type="project" value="UniProtKB-KW"/>
</dbReference>
<evidence type="ECO:0000313" key="4">
    <source>
        <dbReference type="EMBL" id="GHC47172.1"/>
    </source>
</evidence>
<feature type="domain" description="NmrA-like" evidence="3">
    <location>
        <begin position="40"/>
        <end position="258"/>
    </location>
</feature>
<reference evidence="4" key="1">
    <citation type="journal article" date="2014" name="Int. J. Syst. Evol. Microbiol.">
        <title>Complete genome sequence of Corynebacterium casei LMG S-19264T (=DSM 44701T), isolated from a smear-ripened cheese.</title>
        <authorList>
            <consortium name="US DOE Joint Genome Institute (JGI-PGF)"/>
            <person name="Walter F."/>
            <person name="Albersmeier A."/>
            <person name="Kalinowski J."/>
            <person name="Ruckert C."/>
        </authorList>
    </citation>
    <scope>NUCLEOTIDE SEQUENCE</scope>
    <source>
        <strain evidence="4">KCTC 12988</strain>
    </source>
</reference>
<dbReference type="SUPFAM" id="SSF51735">
    <property type="entry name" value="NAD(P)-binding Rossmann-fold domains"/>
    <property type="match status" value="1"/>
</dbReference>
<dbReference type="InterPro" id="IPR036291">
    <property type="entry name" value="NAD(P)-bd_dom_sf"/>
</dbReference>
<dbReference type="Gene3D" id="3.40.50.720">
    <property type="entry name" value="NAD(P)-binding Rossmann-like Domain"/>
    <property type="match status" value="1"/>
</dbReference>
<evidence type="ECO:0000313" key="5">
    <source>
        <dbReference type="Proteomes" id="UP000644507"/>
    </source>
</evidence>
<dbReference type="PANTHER" id="PTHR47706:SF9">
    <property type="entry name" value="NMRA-LIKE DOMAIN-CONTAINING PROTEIN-RELATED"/>
    <property type="match status" value="1"/>
</dbReference>
<comment type="caution">
    <text evidence="4">The sequence shown here is derived from an EMBL/GenBank/DDBJ whole genome shotgun (WGS) entry which is preliminary data.</text>
</comment>
<sequence length="346" mass="39228">MTIECPVVTFPEREKSVGWRSLPEKVWPTATFASIHMKKTKDIAILGATGQVGTPLTRSLLREGHRVRALVRSRSERNEKLLAEYEEAGAEIRLCPEMDDVSAMARELEGSETLIASVSATEDVITRLEPIWLQAAMAAGLQRFVPNEFGAHTQNLSYGDGVLFDHKKRLHEKIFESGIGWTFFYNGGIFDYLLPNLRFFEEVTTFGNLDLPIYTHQIEDIGRFAALALTDDRTLNRCVQMDFNHLTQREMLDLVGKFWPEEPLVYKHYSSPYIIKMKSEAGDEVSAKKGAETDQERWGINYVIYVAGKLAAFTDETLRGSELYPDFQCLSPVDALRDPAFFLEAK</sequence>
<proteinExistence type="predicted"/>
<dbReference type="AlphaFoldDB" id="A0A918TJ09"/>
<evidence type="ECO:0000256" key="1">
    <source>
        <dbReference type="ARBA" id="ARBA00022857"/>
    </source>
</evidence>